<comment type="caution">
    <text evidence="2">The sequence shown here is derived from an EMBL/GenBank/DDBJ whole genome shotgun (WGS) entry which is preliminary data.</text>
</comment>
<dbReference type="EMBL" id="JADNYJ010000006">
    <property type="protein sequence ID" value="KAF8910543.1"/>
    <property type="molecule type" value="Genomic_DNA"/>
</dbReference>
<evidence type="ECO:0000313" key="3">
    <source>
        <dbReference type="Proteomes" id="UP000724874"/>
    </source>
</evidence>
<sequence>MHKNTVLDCTVEEISKTLHKKMCPRVFFFFFTFIYAIFNAVDAVVLPQSGVPPEFQRDRNCYPWYTPCNNISYSVQEPTECYRCCLTPTSTTSNAAIATQSV</sequence>
<evidence type="ECO:0000313" key="2">
    <source>
        <dbReference type="EMBL" id="KAF8910543.1"/>
    </source>
</evidence>
<proteinExistence type="predicted"/>
<keyword evidence="1" id="KW-1133">Transmembrane helix</keyword>
<reference evidence="2" key="1">
    <citation type="submission" date="2020-11" db="EMBL/GenBank/DDBJ databases">
        <authorList>
            <consortium name="DOE Joint Genome Institute"/>
            <person name="Ahrendt S."/>
            <person name="Riley R."/>
            <person name="Andreopoulos W."/>
            <person name="LaButti K."/>
            <person name="Pangilinan J."/>
            <person name="Ruiz-duenas F.J."/>
            <person name="Barrasa J.M."/>
            <person name="Sanchez-Garcia M."/>
            <person name="Camarero S."/>
            <person name="Miyauchi S."/>
            <person name="Serrano A."/>
            <person name="Linde D."/>
            <person name="Babiker R."/>
            <person name="Drula E."/>
            <person name="Ayuso-Fernandez I."/>
            <person name="Pacheco R."/>
            <person name="Padilla G."/>
            <person name="Ferreira P."/>
            <person name="Barriuso J."/>
            <person name="Kellner H."/>
            <person name="Castanera R."/>
            <person name="Alfaro M."/>
            <person name="Ramirez L."/>
            <person name="Pisabarro A.G."/>
            <person name="Kuo A."/>
            <person name="Tritt A."/>
            <person name="Lipzen A."/>
            <person name="He G."/>
            <person name="Yan M."/>
            <person name="Ng V."/>
            <person name="Cullen D."/>
            <person name="Martin F."/>
            <person name="Rosso M.-N."/>
            <person name="Henrissat B."/>
            <person name="Hibbett D."/>
            <person name="Martinez A.T."/>
            <person name="Grigoriev I.V."/>
        </authorList>
    </citation>
    <scope>NUCLEOTIDE SEQUENCE</scope>
    <source>
        <strain evidence="2">AH 44721</strain>
    </source>
</reference>
<keyword evidence="1" id="KW-0472">Membrane</keyword>
<dbReference type="Proteomes" id="UP000724874">
    <property type="component" value="Unassembled WGS sequence"/>
</dbReference>
<gene>
    <name evidence="2" type="ORF">CPB84DRAFT_1763926</name>
</gene>
<evidence type="ECO:0000256" key="1">
    <source>
        <dbReference type="SAM" id="Phobius"/>
    </source>
</evidence>
<accession>A0A9P5NVF3</accession>
<keyword evidence="1" id="KW-0812">Transmembrane</keyword>
<feature type="transmembrane region" description="Helical" evidence="1">
    <location>
        <begin position="26"/>
        <end position="46"/>
    </location>
</feature>
<organism evidence="2 3">
    <name type="scientific">Gymnopilus junonius</name>
    <name type="common">Spectacular rustgill mushroom</name>
    <name type="synonym">Gymnopilus spectabilis subsp. junonius</name>
    <dbReference type="NCBI Taxonomy" id="109634"/>
    <lineage>
        <taxon>Eukaryota</taxon>
        <taxon>Fungi</taxon>
        <taxon>Dikarya</taxon>
        <taxon>Basidiomycota</taxon>
        <taxon>Agaricomycotina</taxon>
        <taxon>Agaricomycetes</taxon>
        <taxon>Agaricomycetidae</taxon>
        <taxon>Agaricales</taxon>
        <taxon>Agaricineae</taxon>
        <taxon>Hymenogastraceae</taxon>
        <taxon>Gymnopilus</taxon>
    </lineage>
</organism>
<feature type="non-terminal residue" evidence="2">
    <location>
        <position position="1"/>
    </location>
</feature>
<protein>
    <submittedName>
        <fullName evidence="2">Uncharacterized protein</fullName>
    </submittedName>
</protein>
<name>A0A9P5NVF3_GYMJU</name>
<dbReference type="AlphaFoldDB" id="A0A9P5NVF3"/>
<keyword evidence="3" id="KW-1185">Reference proteome</keyword>